<gene>
    <name evidence="2" type="ORF">HDU87_002177</name>
</gene>
<dbReference type="Proteomes" id="UP001212152">
    <property type="component" value="Unassembled WGS sequence"/>
</dbReference>
<reference evidence="2" key="1">
    <citation type="submission" date="2020-05" db="EMBL/GenBank/DDBJ databases">
        <title>Phylogenomic resolution of chytrid fungi.</title>
        <authorList>
            <person name="Stajich J.E."/>
            <person name="Amses K."/>
            <person name="Simmons R."/>
            <person name="Seto K."/>
            <person name="Myers J."/>
            <person name="Bonds A."/>
            <person name="Quandt C.A."/>
            <person name="Barry K."/>
            <person name="Liu P."/>
            <person name="Grigoriev I."/>
            <person name="Longcore J.E."/>
            <person name="James T.Y."/>
        </authorList>
    </citation>
    <scope>NUCLEOTIDE SEQUENCE</scope>
    <source>
        <strain evidence="2">JEL0379</strain>
    </source>
</reference>
<dbReference type="Pfam" id="PF12756">
    <property type="entry name" value="zf-C2H2_2"/>
    <property type="match status" value="1"/>
</dbReference>
<dbReference type="PANTHER" id="PTHR13182">
    <property type="entry name" value="ZINC FINGER PROTEIN 622"/>
    <property type="match status" value="1"/>
</dbReference>
<organism evidence="2 3">
    <name type="scientific">Geranomyces variabilis</name>
    <dbReference type="NCBI Taxonomy" id="109894"/>
    <lineage>
        <taxon>Eukaryota</taxon>
        <taxon>Fungi</taxon>
        <taxon>Fungi incertae sedis</taxon>
        <taxon>Chytridiomycota</taxon>
        <taxon>Chytridiomycota incertae sedis</taxon>
        <taxon>Chytridiomycetes</taxon>
        <taxon>Spizellomycetales</taxon>
        <taxon>Powellomycetaceae</taxon>
        <taxon>Geranomyces</taxon>
    </lineage>
</organism>
<accession>A0AAD5TLP6</accession>
<proteinExistence type="predicted"/>
<name>A0AAD5TLP6_9FUNG</name>
<keyword evidence="3" id="KW-1185">Reference proteome</keyword>
<evidence type="ECO:0000259" key="1">
    <source>
        <dbReference type="Pfam" id="PF12756"/>
    </source>
</evidence>
<evidence type="ECO:0000313" key="3">
    <source>
        <dbReference type="Proteomes" id="UP001212152"/>
    </source>
</evidence>
<sequence>MTTELSTSPTSAYVSQPSGRQARELLLQKLAATKLAGHIDASAVLPALTHTCDLCSVTFPATKHIHHLQSKQHRTNVANDGAKATKERKAKAAAVEEVAPEHSWESENDCLFCLHSSLDIESNIAHMKTAHSFLIPDISYLAAPIDLLIYLAAIIDHGDCLWCRSPEARAAKESSFFDASNSSPESGDASLRPRFGSARAARAHMLAKGHCKVFWMTGAEIAVDGIYDYGEVDDGSGVDGSGSMPRIVGGELVLPSGARLTSRVALPSAAATSTSTSITTSTSSANALIYRGGRVIPARLATTLLSMKPSERNAILRASQREINQMAHYSAQALRHVAKMHDLAFKAKVKEWRFRLQIAESRNGWRWGMVGVKT</sequence>
<dbReference type="InterPro" id="IPR040025">
    <property type="entry name" value="Znf622/Rei1/Reh1"/>
</dbReference>
<dbReference type="GO" id="GO:0030687">
    <property type="term" value="C:preribosome, large subunit precursor"/>
    <property type="evidence" value="ECO:0007669"/>
    <property type="project" value="TreeGrafter"/>
</dbReference>
<dbReference type="InterPro" id="IPR041661">
    <property type="entry name" value="ZN622/Rei1/Reh1_Znf-C2H2"/>
</dbReference>
<dbReference type="SUPFAM" id="SSF57667">
    <property type="entry name" value="beta-beta-alpha zinc fingers"/>
    <property type="match status" value="1"/>
</dbReference>
<evidence type="ECO:0000313" key="2">
    <source>
        <dbReference type="EMBL" id="KAJ3180298.1"/>
    </source>
</evidence>
<protein>
    <recommendedName>
        <fullName evidence="1">ZN622/Rei1/Reh1 zinc finger C2H2-type domain-containing protein</fullName>
    </recommendedName>
</protein>
<dbReference type="GO" id="GO:0042273">
    <property type="term" value="P:ribosomal large subunit biogenesis"/>
    <property type="evidence" value="ECO:0007669"/>
    <property type="project" value="TreeGrafter"/>
</dbReference>
<dbReference type="PANTHER" id="PTHR13182:SF8">
    <property type="entry name" value="CYTOPLASMIC 60S SUBUNIT BIOGENESIS FACTOR ZNF622"/>
    <property type="match status" value="1"/>
</dbReference>
<comment type="caution">
    <text evidence="2">The sequence shown here is derived from an EMBL/GenBank/DDBJ whole genome shotgun (WGS) entry which is preliminary data.</text>
</comment>
<dbReference type="EMBL" id="JADGJQ010000017">
    <property type="protein sequence ID" value="KAJ3180298.1"/>
    <property type="molecule type" value="Genomic_DNA"/>
</dbReference>
<feature type="domain" description="ZN622/Rei1/Reh1 zinc finger C2H2-type" evidence="1">
    <location>
        <begin position="109"/>
        <end position="167"/>
    </location>
</feature>
<dbReference type="AlphaFoldDB" id="A0AAD5TLP6"/>
<dbReference type="InterPro" id="IPR036236">
    <property type="entry name" value="Znf_C2H2_sf"/>
</dbReference>